<feature type="region of interest" description="Disordered" evidence="1">
    <location>
        <begin position="208"/>
        <end position="245"/>
    </location>
</feature>
<keyword evidence="2" id="KW-0812">Transmembrane</keyword>
<feature type="domain" description="Fatty acid desaturase" evidence="3">
    <location>
        <begin position="133"/>
        <end position="206"/>
    </location>
</feature>
<dbReference type="GO" id="GO:0006629">
    <property type="term" value="P:lipid metabolic process"/>
    <property type="evidence" value="ECO:0007669"/>
    <property type="project" value="InterPro"/>
</dbReference>
<dbReference type="OrthoDB" id="1461976at2759"/>
<evidence type="ECO:0000313" key="5">
    <source>
        <dbReference type="Proteomes" id="UP000192257"/>
    </source>
</evidence>
<evidence type="ECO:0000313" key="4">
    <source>
        <dbReference type="EMBL" id="ORC84933.1"/>
    </source>
</evidence>
<feature type="transmembrane region" description="Helical" evidence="2">
    <location>
        <begin position="339"/>
        <end position="358"/>
    </location>
</feature>
<dbReference type="GeneID" id="39989403"/>
<evidence type="ECO:0000256" key="2">
    <source>
        <dbReference type="SAM" id="Phobius"/>
    </source>
</evidence>
<dbReference type="CDD" id="cd03507">
    <property type="entry name" value="Delta12-FADS-like"/>
    <property type="match status" value="1"/>
</dbReference>
<name>A0A1X0NKF1_9TRYP</name>
<evidence type="ECO:0000259" key="3">
    <source>
        <dbReference type="Pfam" id="PF00487"/>
    </source>
</evidence>
<keyword evidence="2" id="KW-1133">Transmembrane helix</keyword>
<feature type="transmembrane region" description="Helical" evidence="2">
    <location>
        <begin position="115"/>
        <end position="139"/>
    </location>
</feature>
<sequence>MDTCKQNAQEDISAGSGDVRKLVLKAGRSKEYTVVVPPNSLTIRDIQKQIPAKYFERSTRRSLLYLLRDLVQLFLTYAVMYTILLPIAAQISTALLNTATAFNSHNENNNSIMSVSLQAIATTVSWLMYASLWCTFWFVQGLNATALWVLAHECGHHAFSPRRWLNEAIGMILHTALLVPYQSWRLTHATHHKHTNHLSKDLVFVPPHCEPNNTNNNNNNNNNGEEKQHHNNNNNEKINQKDGNGEDHVMYRNYAEFVEDTPVAVLFGVVRMLLFGWPAHLICNAGGQPRYGAASHFNPHAPFFRPADAPAVAAAALAVALAVFILVLASLRWGFLAVLMWYGVPYLCVNAWLVYITYMQHSDIRLPHYNHAEWTFLRGAVAAVDRDYGSLINAWLHHINDSHVVHHLFSMMPHYHAIVVTRRYIREILGDMYITDERPLWKSLVHTWRECRYVVPSDGVCVYRS</sequence>
<dbReference type="AlphaFoldDB" id="A0A1X0NKF1"/>
<comment type="caution">
    <text evidence="4">The sequence shown here is derived from an EMBL/GenBank/DDBJ whole genome shotgun (WGS) entry which is preliminary data.</text>
</comment>
<dbReference type="Pfam" id="PF00487">
    <property type="entry name" value="FA_desaturase"/>
    <property type="match status" value="2"/>
</dbReference>
<feature type="transmembrane region" description="Helical" evidence="2">
    <location>
        <begin position="70"/>
        <end position="95"/>
    </location>
</feature>
<gene>
    <name evidence="4" type="ORF">TM35_000391070</name>
</gene>
<proteinExistence type="predicted"/>
<reference evidence="4 5" key="1">
    <citation type="submission" date="2017-03" db="EMBL/GenBank/DDBJ databases">
        <title>An alternative strategy for trypanosome survival in the mammalian bloodstream revealed through genome and transcriptome analysis of the ubiquitous bovine parasite Trypanosoma (Megatrypanum) theileri.</title>
        <authorList>
            <person name="Kelly S."/>
            <person name="Ivens A."/>
            <person name="Mott A."/>
            <person name="O'Neill E."/>
            <person name="Emms D."/>
            <person name="Macleod O."/>
            <person name="Voorheis P."/>
            <person name="Matthews J."/>
            <person name="Matthews K."/>
            <person name="Carrington M."/>
        </authorList>
    </citation>
    <scope>NUCLEOTIDE SEQUENCE [LARGE SCALE GENOMIC DNA]</scope>
    <source>
        <strain evidence="4">Edinburgh</strain>
    </source>
</reference>
<feature type="domain" description="Fatty acid desaturase" evidence="3">
    <location>
        <begin position="269"/>
        <end position="432"/>
    </location>
</feature>
<dbReference type="InterPro" id="IPR005804">
    <property type="entry name" value="FA_desaturase_dom"/>
</dbReference>
<accession>A0A1X0NKF1</accession>
<dbReference type="PANTHER" id="PTHR32100">
    <property type="entry name" value="OMEGA-6 FATTY ACID DESATURASE, CHLOROPLASTIC"/>
    <property type="match status" value="1"/>
</dbReference>
<dbReference type="STRING" id="67003.A0A1X0NKF1"/>
<protein>
    <submittedName>
        <fullName evidence="4">Putative fatty acid desaturase</fullName>
    </submittedName>
</protein>
<feature type="transmembrane region" description="Helical" evidence="2">
    <location>
        <begin position="311"/>
        <end position="333"/>
    </location>
</feature>
<feature type="compositionally biased region" description="Low complexity" evidence="1">
    <location>
        <begin position="212"/>
        <end position="223"/>
    </location>
</feature>
<dbReference type="Proteomes" id="UP000192257">
    <property type="component" value="Unassembled WGS sequence"/>
</dbReference>
<dbReference type="VEuPathDB" id="TriTrypDB:TM35_000391070"/>
<organism evidence="4 5">
    <name type="scientific">Trypanosoma theileri</name>
    <dbReference type="NCBI Taxonomy" id="67003"/>
    <lineage>
        <taxon>Eukaryota</taxon>
        <taxon>Discoba</taxon>
        <taxon>Euglenozoa</taxon>
        <taxon>Kinetoplastea</taxon>
        <taxon>Metakinetoplastina</taxon>
        <taxon>Trypanosomatida</taxon>
        <taxon>Trypanosomatidae</taxon>
        <taxon>Trypanosoma</taxon>
    </lineage>
</organism>
<dbReference type="RefSeq" id="XP_028878999.1">
    <property type="nucleotide sequence ID" value="XM_029029623.1"/>
</dbReference>
<keyword evidence="2" id="KW-0472">Membrane</keyword>
<dbReference type="EMBL" id="NBCO01000039">
    <property type="protein sequence ID" value="ORC84933.1"/>
    <property type="molecule type" value="Genomic_DNA"/>
</dbReference>
<keyword evidence="5" id="KW-1185">Reference proteome</keyword>
<dbReference type="InterPro" id="IPR012171">
    <property type="entry name" value="Fatty_acid_desaturase"/>
</dbReference>
<evidence type="ECO:0000256" key="1">
    <source>
        <dbReference type="SAM" id="MobiDB-lite"/>
    </source>
</evidence>
<dbReference type="GO" id="GO:0016491">
    <property type="term" value="F:oxidoreductase activity"/>
    <property type="evidence" value="ECO:0007669"/>
    <property type="project" value="InterPro"/>
</dbReference>